<dbReference type="FunFam" id="1.10.240.10:FF:000002">
    <property type="entry name" value="Tryptophan--tRNA ligase"/>
    <property type="match status" value="1"/>
</dbReference>
<evidence type="ECO:0000256" key="8">
    <source>
        <dbReference type="ARBA" id="ARBA00023146"/>
    </source>
</evidence>
<dbReference type="CDD" id="cd00806">
    <property type="entry name" value="TrpRS_core"/>
    <property type="match status" value="1"/>
</dbReference>
<evidence type="ECO:0000256" key="1">
    <source>
        <dbReference type="ARBA" id="ARBA00004305"/>
    </source>
</evidence>
<keyword evidence="14" id="KW-1185">Reference proteome</keyword>
<accession>A0A8H6G6U0</accession>
<dbReference type="RefSeq" id="XP_037170821.1">
    <property type="nucleotide sequence ID" value="XM_037302242.1"/>
</dbReference>
<dbReference type="InterPro" id="IPR002306">
    <property type="entry name" value="Trp-tRNA-ligase"/>
</dbReference>
<organism evidence="13 14">
    <name type="scientific">Letharia columbiana</name>
    <dbReference type="NCBI Taxonomy" id="112416"/>
    <lineage>
        <taxon>Eukaryota</taxon>
        <taxon>Fungi</taxon>
        <taxon>Dikarya</taxon>
        <taxon>Ascomycota</taxon>
        <taxon>Pezizomycotina</taxon>
        <taxon>Lecanoromycetes</taxon>
        <taxon>OSLEUM clade</taxon>
        <taxon>Lecanoromycetidae</taxon>
        <taxon>Lecanorales</taxon>
        <taxon>Lecanorineae</taxon>
        <taxon>Parmeliaceae</taxon>
        <taxon>Letharia</taxon>
    </lineage>
</organism>
<dbReference type="Gene3D" id="1.10.240.10">
    <property type="entry name" value="Tyrosyl-Transfer RNA Synthetase"/>
    <property type="match status" value="1"/>
</dbReference>
<evidence type="ECO:0000313" key="13">
    <source>
        <dbReference type="EMBL" id="KAF6241581.1"/>
    </source>
</evidence>
<keyword evidence="8 12" id="KW-0030">Aminoacyl-tRNA synthetase</keyword>
<dbReference type="GO" id="GO:0005524">
    <property type="term" value="F:ATP binding"/>
    <property type="evidence" value="ECO:0007669"/>
    <property type="project" value="UniProtKB-KW"/>
</dbReference>
<dbReference type="OrthoDB" id="15808at2759"/>
<evidence type="ECO:0000256" key="6">
    <source>
        <dbReference type="ARBA" id="ARBA00022840"/>
    </source>
</evidence>
<sequence length="396" mass="44240">MLFGVRWHSRLGCCQPSWSCKSASTHAISGFNRHSKRLCATKAHVIFSGIQPTGVPHLGNYLGALQQWARLQNEALPSTQLLYAIVDLHAITTNQDADQLRRWKRETLATLLAVGLDPERSTIFYQSAVPEHTELMWILSCTASVGYLSRMTQWKSKLTVPDEVSALDSTSAKARLKLGLFSYPVLQAADILLYGATHVPVGEDQVQHLEFARQCADQFNTVHGEILVKPQTVLSSARRVMSLKEPHLKMSKSHQDFRSRIQVNDGPKLIGDKIRLAMTDSMPGVSYEPDHRPGVSNLLAIMSYLDGRGRTAEELARACNSMNMRQFKETVTSAISESLASTRDKYNRLMNKDETHYLDDIVIEGSNKARRQAGKTMAAVRQVVGLEHMGRALERI</sequence>
<dbReference type="EC" id="6.1.1.2" evidence="3"/>
<dbReference type="HAMAP" id="MF_00140_B">
    <property type="entry name" value="Trp_tRNA_synth_B"/>
    <property type="match status" value="1"/>
</dbReference>
<reference evidence="13 14" key="1">
    <citation type="journal article" date="2020" name="Genomics">
        <title>Complete, high-quality genomes from long-read metagenomic sequencing of two wolf lichen thalli reveals enigmatic genome architecture.</title>
        <authorList>
            <person name="McKenzie S.K."/>
            <person name="Walston R.F."/>
            <person name="Allen J.L."/>
        </authorList>
    </citation>
    <scope>NUCLEOTIDE SEQUENCE [LARGE SCALE GENOMIC DNA]</scope>
    <source>
        <strain evidence="13">WasteWater2</strain>
    </source>
</reference>
<evidence type="ECO:0000313" key="14">
    <source>
        <dbReference type="Proteomes" id="UP000578531"/>
    </source>
</evidence>
<proteinExistence type="inferred from homology"/>
<dbReference type="GeneID" id="59281972"/>
<dbReference type="PROSITE" id="PS00178">
    <property type="entry name" value="AA_TRNA_LIGASE_I"/>
    <property type="match status" value="1"/>
</dbReference>
<dbReference type="GO" id="GO:0005759">
    <property type="term" value="C:mitochondrial matrix"/>
    <property type="evidence" value="ECO:0007669"/>
    <property type="project" value="UniProtKB-SubCell"/>
</dbReference>
<dbReference type="PANTHER" id="PTHR43766:SF1">
    <property type="entry name" value="TRYPTOPHAN--TRNA LIGASE, MITOCHONDRIAL"/>
    <property type="match status" value="1"/>
</dbReference>
<dbReference type="SUPFAM" id="SSF52374">
    <property type="entry name" value="Nucleotidylyl transferase"/>
    <property type="match status" value="1"/>
</dbReference>
<comment type="subcellular location">
    <subcellularLocation>
        <location evidence="1">Mitochondrion matrix</location>
    </subcellularLocation>
</comment>
<gene>
    <name evidence="13" type="ORF">HO173_000292</name>
</gene>
<name>A0A8H6G6U0_9LECA</name>
<evidence type="ECO:0000256" key="12">
    <source>
        <dbReference type="RuleBase" id="RU363036"/>
    </source>
</evidence>
<dbReference type="PRINTS" id="PR01039">
    <property type="entry name" value="TRNASYNTHTRP"/>
</dbReference>
<comment type="similarity">
    <text evidence="2 12">Belongs to the class-I aminoacyl-tRNA synthetase family.</text>
</comment>
<dbReference type="AlphaFoldDB" id="A0A8H6G6U0"/>
<keyword evidence="6 12" id="KW-0067">ATP-binding</keyword>
<dbReference type="FunFam" id="3.40.50.620:FF:000082">
    <property type="entry name" value="MSW1p Mitochondrial tryptophanyl-tRNA synthetase"/>
    <property type="match status" value="1"/>
</dbReference>
<comment type="catalytic activity">
    <reaction evidence="10">
        <text>tRNA(Trp) + L-tryptophan + ATP = L-tryptophyl-tRNA(Trp) + AMP + diphosphate + H(+)</text>
        <dbReference type="Rhea" id="RHEA:24080"/>
        <dbReference type="Rhea" id="RHEA-COMP:9671"/>
        <dbReference type="Rhea" id="RHEA-COMP:9705"/>
        <dbReference type="ChEBI" id="CHEBI:15378"/>
        <dbReference type="ChEBI" id="CHEBI:30616"/>
        <dbReference type="ChEBI" id="CHEBI:33019"/>
        <dbReference type="ChEBI" id="CHEBI:57912"/>
        <dbReference type="ChEBI" id="CHEBI:78442"/>
        <dbReference type="ChEBI" id="CHEBI:78535"/>
        <dbReference type="ChEBI" id="CHEBI:456215"/>
        <dbReference type="EC" id="6.1.1.2"/>
    </reaction>
</comment>
<evidence type="ECO:0000256" key="5">
    <source>
        <dbReference type="ARBA" id="ARBA00022741"/>
    </source>
</evidence>
<keyword evidence="4 12" id="KW-0436">Ligase</keyword>
<evidence type="ECO:0000256" key="10">
    <source>
        <dbReference type="ARBA" id="ARBA00049929"/>
    </source>
</evidence>
<keyword evidence="7 12" id="KW-0648">Protein biosynthesis</keyword>
<evidence type="ECO:0000256" key="9">
    <source>
        <dbReference type="ARBA" id="ARBA00030268"/>
    </source>
</evidence>
<dbReference type="GO" id="GO:0004830">
    <property type="term" value="F:tryptophan-tRNA ligase activity"/>
    <property type="evidence" value="ECO:0007669"/>
    <property type="project" value="UniProtKB-EC"/>
</dbReference>
<dbReference type="InterPro" id="IPR014729">
    <property type="entry name" value="Rossmann-like_a/b/a_fold"/>
</dbReference>
<dbReference type="Gene3D" id="3.40.50.620">
    <property type="entry name" value="HUPs"/>
    <property type="match status" value="1"/>
</dbReference>
<dbReference type="InterPro" id="IPR002305">
    <property type="entry name" value="aa-tRNA-synth_Ic"/>
</dbReference>
<dbReference type="PANTHER" id="PTHR43766">
    <property type="entry name" value="TRYPTOPHAN--TRNA LIGASE, MITOCHONDRIAL"/>
    <property type="match status" value="1"/>
</dbReference>
<dbReference type="GO" id="GO:0070183">
    <property type="term" value="P:mitochondrial tryptophanyl-tRNA aminoacylation"/>
    <property type="evidence" value="ECO:0007669"/>
    <property type="project" value="TreeGrafter"/>
</dbReference>
<dbReference type="Proteomes" id="UP000578531">
    <property type="component" value="Unassembled WGS sequence"/>
</dbReference>
<evidence type="ECO:0000256" key="4">
    <source>
        <dbReference type="ARBA" id="ARBA00022598"/>
    </source>
</evidence>
<evidence type="ECO:0000256" key="2">
    <source>
        <dbReference type="ARBA" id="ARBA00005594"/>
    </source>
</evidence>
<comment type="caution">
    <text evidence="13">The sequence shown here is derived from an EMBL/GenBank/DDBJ whole genome shotgun (WGS) entry which is preliminary data.</text>
</comment>
<evidence type="ECO:0000256" key="3">
    <source>
        <dbReference type="ARBA" id="ARBA00013161"/>
    </source>
</evidence>
<dbReference type="InterPro" id="IPR001412">
    <property type="entry name" value="aa-tRNA-synth_I_CS"/>
</dbReference>
<dbReference type="Pfam" id="PF00579">
    <property type="entry name" value="tRNA-synt_1b"/>
    <property type="match status" value="1"/>
</dbReference>
<dbReference type="EMBL" id="JACCJC010000001">
    <property type="protein sequence ID" value="KAF6241581.1"/>
    <property type="molecule type" value="Genomic_DNA"/>
</dbReference>
<protein>
    <recommendedName>
        <fullName evidence="11">Tryptophan--tRNA ligase, mitochondrial</fullName>
        <ecNumber evidence="3">6.1.1.2</ecNumber>
    </recommendedName>
    <alternativeName>
        <fullName evidence="9">Tryptophanyl-tRNA synthetase</fullName>
    </alternativeName>
</protein>
<dbReference type="NCBIfam" id="TIGR00233">
    <property type="entry name" value="trpS"/>
    <property type="match status" value="1"/>
</dbReference>
<dbReference type="InterPro" id="IPR050203">
    <property type="entry name" value="Trp-tRNA_synthetase"/>
</dbReference>
<dbReference type="InterPro" id="IPR024109">
    <property type="entry name" value="Trp-tRNA-ligase_bac-type"/>
</dbReference>
<evidence type="ECO:0000256" key="11">
    <source>
        <dbReference type="ARBA" id="ARBA00069760"/>
    </source>
</evidence>
<keyword evidence="5 12" id="KW-0547">Nucleotide-binding</keyword>
<evidence type="ECO:0000256" key="7">
    <source>
        <dbReference type="ARBA" id="ARBA00022917"/>
    </source>
</evidence>